<dbReference type="Proteomes" id="UP000642125">
    <property type="component" value="Unassembled WGS sequence"/>
</dbReference>
<name>A0A919U7D1_9CELL</name>
<dbReference type="InterPro" id="IPR003494">
    <property type="entry name" value="SHS2_FtsA"/>
</dbReference>
<dbReference type="InterPro" id="IPR050696">
    <property type="entry name" value="FtsA/MreB"/>
</dbReference>
<protein>
    <recommendedName>
        <fullName evidence="1">SHS2 domain-containing protein</fullName>
    </recommendedName>
</protein>
<comment type="caution">
    <text evidence="2">The sequence shown here is derived from an EMBL/GenBank/DDBJ whole genome shotgun (WGS) entry which is preliminary data.</text>
</comment>
<dbReference type="SUPFAM" id="SSF53067">
    <property type="entry name" value="Actin-like ATPase domain"/>
    <property type="match status" value="1"/>
</dbReference>
<dbReference type="PANTHER" id="PTHR32432:SF3">
    <property type="entry name" value="ETHANOLAMINE UTILIZATION PROTEIN EUTJ"/>
    <property type="match status" value="1"/>
</dbReference>
<dbReference type="InterPro" id="IPR043129">
    <property type="entry name" value="ATPase_NBD"/>
</dbReference>
<proteinExistence type="predicted"/>
<dbReference type="InterPro" id="IPR005883">
    <property type="entry name" value="PilM"/>
</dbReference>
<dbReference type="Gene3D" id="3.30.420.40">
    <property type="match status" value="2"/>
</dbReference>
<dbReference type="PANTHER" id="PTHR32432">
    <property type="entry name" value="CELL DIVISION PROTEIN FTSA-RELATED"/>
    <property type="match status" value="1"/>
</dbReference>
<dbReference type="Gene3D" id="3.30.1490.300">
    <property type="match status" value="1"/>
</dbReference>
<keyword evidence="3" id="KW-1185">Reference proteome</keyword>
<dbReference type="PIRSF" id="PIRSF019169">
    <property type="entry name" value="PilM"/>
    <property type="match status" value="1"/>
</dbReference>
<dbReference type="EMBL" id="BONO01000016">
    <property type="protein sequence ID" value="GIG36867.1"/>
    <property type="molecule type" value="Genomic_DNA"/>
</dbReference>
<sequence>MTNRRIGVDLGRTAVRVAEVDGAPGKRPRLLRFGEQPLPPAAVERAQVLDPRRVAAAVRRACRTAGVRAREAVLGVAGEHTIVRPVTMPAASREQMRASLPFLVQESLPVPVADCVLDFYPVRGDGERVEGLLVAVPDAATAAAVEAVEQAGLRVVGVDLAAFALVRAVVPRGGEHAVTAVVDVGADGVQIVVAEHGVPQLVRFGGVAGTALVAELARLLGVDVDAAEQALRDERVLHGDLAPVVAAHAERMATIVAETLAFHAQGGNRPVEAVLLTGRGAGLPGLGQYLASFARVPVSLPRPDGVFAVEGRAARACEGSLPVWAVAAGLASGGGAA</sequence>
<organism evidence="2 3">
    <name type="scientific">Cellulomonas pakistanensis</name>
    <dbReference type="NCBI Taxonomy" id="992287"/>
    <lineage>
        <taxon>Bacteria</taxon>
        <taxon>Bacillati</taxon>
        <taxon>Actinomycetota</taxon>
        <taxon>Actinomycetes</taxon>
        <taxon>Micrococcales</taxon>
        <taxon>Cellulomonadaceae</taxon>
        <taxon>Cellulomonas</taxon>
    </lineage>
</organism>
<evidence type="ECO:0000313" key="3">
    <source>
        <dbReference type="Proteomes" id="UP000642125"/>
    </source>
</evidence>
<evidence type="ECO:0000259" key="1">
    <source>
        <dbReference type="SMART" id="SM00842"/>
    </source>
</evidence>
<evidence type="ECO:0000313" key="2">
    <source>
        <dbReference type="EMBL" id="GIG36867.1"/>
    </source>
</evidence>
<dbReference type="Pfam" id="PF11104">
    <property type="entry name" value="PilM_2"/>
    <property type="match status" value="1"/>
</dbReference>
<feature type="domain" description="SHS2" evidence="1">
    <location>
        <begin position="5"/>
        <end position="169"/>
    </location>
</feature>
<dbReference type="CDD" id="cd24049">
    <property type="entry name" value="ASKHA_NBD_PilM"/>
    <property type="match status" value="1"/>
</dbReference>
<dbReference type="GO" id="GO:0051301">
    <property type="term" value="P:cell division"/>
    <property type="evidence" value="ECO:0007669"/>
    <property type="project" value="InterPro"/>
</dbReference>
<dbReference type="AlphaFoldDB" id="A0A919U7D1"/>
<dbReference type="RefSeq" id="WP_203668890.1">
    <property type="nucleotide sequence ID" value="NZ_BONO01000016.1"/>
</dbReference>
<dbReference type="SMART" id="SM00842">
    <property type="entry name" value="FtsA"/>
    <property type="match status" value="1"/>
</dbReference>
<gene>
    <name evidence="2" type="ORF">Cpa01nite_22480</name>
</gene>
<reference evidence="2" key="1">
    <citation type="submission" date="2021-01" db="EMBL/GenBank/DDBJ databases">
        <title>Whole genome shotgun sequence of Cellulomonas pakistanensis NBRC 110800.</title>
        <authorList>
            <person name="Komaki H."/>
            <person name="Tamura T."/>
        </authorList>
    </citation>
    <scope>NUCLEOTIDE SEQUENCE</scope>
    <source>
        <strain evidence="2">NBRC 110800</strain>
    </source>
</reference>
<accession>A0A919U7D1</accession>